<evidence type="ECO:0000256" key="2">
    <source>
        <dbReference type="SAM" id="MobiDB-lite"/>
    </source>
</evidence>
<name>A0ABQ7KDQ8_9FUNG</name>
<dbReference type="PANTHER" id="PTHR43355">
    <property type="entry name" value="FLAVIN REDUCTASE (NADPH)"/>
    <property type="match status" value="1"/>
</dbReference>
<feature type="compositionally biased region" description="Basic and acidic residues" evidence="2">
    <location>
        <begin position="123"/>
        <end position="142"/>
    </location>
</feature>
<evidence type="ECO:0000256" key="1">
    <source>
        <dbReference type="ARBA" id="ARBA00038376"/>
    </source>
</evidence>
<keyword evidence="5" id="KW-1185">Reference proteome</keyword>
<proteinExistence type="inferred from homology"/>
<accession>A0ABQ7KDQ8</accession>
<reference evidence="4 5" key="1">
    <citation type="journal article" date="2020" name="Fungal Divers.">
        <title>Resolving the Mortierellaceae phylogeny through synthesis of multi-gene phylogenetics and phylogenomics.</title>
        <authorList>
            <person name="Vandepol N."/>
            <person name="Liber J."/>
            <person name="Desiro A."/>
            <person name="Na H."/>
            <person name="Kennedy M."/>
            <person name="Barry K."/>
            <person name="Grigoriev I.V."/>
            <person name="Miller A.N."/>
            <person name="O'Donnell K."/>
            <person name="Stajich J.E."/>
            <person name="Bonito G."/>
        </authorList>
    </citation>
    <scope>NUCLEOTIDE SEQUENCE [LARGE SCALE GENOMIC DNA]</scope>
    <source>
        <strain evidence="4 5">AD045</strain>
    </source>
</reference>
<dbReference type="InterPro" id="IPR016040">
    <property type="entry name" value="NAD(P)-bd_dom"/>
</dbReference>
<gene>
    <name evidence="4" type="ORF">BGZ96_008620</name>
</gene>
<organism evidence="4 5">
    <name type="scientific">Linnemannia gamsii</name>
    <dbReference type="NCBI Taxonomy" id="64522"/>
    <lineage>
        <taxon>Eukaryota</taxon>
        <taxon>Fungi</taxon>
        <taxon>Fungi incertae sedis</taxon>
        <taxon>Mucoromycota</taxon>
        <taxon>Mortierellomycotina</taxon>
        <taxon>Mortierellomycetes</taxon>
        <taxon>Mortierellales</taxon>
        <taxon>Mortierellaceae</taxon>
        <taxon>Linnemannia</taxon>
    </lineage>
</organism>
<dbReference type="InterPro" id="IPR051606">
    <property type="entry name" value="Polyketide_Oxido-like"/>
</dbReference>
<evidence type="ECO:0000313" key="4">
    <source>
        <dbReference type="EMBL" id="KAG0296760.1"/>
    </source>
</evidence>
<dbReference type="PANTHER" id="PTHR43355:SF2">
    <property type="entry name" value="FLAVIN REDUCTASE (NADPH)"/>
    <property type="match status" value="1"/>
</dbReference>
<dbReference type="InterPro" id="IPR036291">
    <property type="entry name" value="NAD(P)-bd_dom_sf"/>
</dbReference>
<dbReference type="SUPFAM" id="SSF51735">
    <property type="entry name" value="NAD(P)-binding Rossmann-fold domains"/>
    <property type="match status" value="1"/>
</dbReference>
<feature type="region of interest" description="Disordered" evidence="2">
    <location>
        <begin position="276"/>
        <end position="295"/>
    </location>
</feature>
<sequence>MTILSAELRPQPQHRTQRALSMASDTQKARDAVVSAYSNPHLHDLDAYYSQFNPSTRAKATAQDATTSLPSSALPSRLSNTTPHIEKVDLYKRPTSSPMPPHTPANLEAKRQRHEQLLQQQHQQERLERQQAKQERKQKQQDYKQMYQNQFNYQTEMDEKEKKSRRQQRSQPIHIPSSANTSSEISIFSTDTSSDTLSSQISAPTNEMYYYSSRHQQRERSTYASQDHPTSYYQRSRLDSLSSTTSGSSSSHKTKVSAEQTRSLSLKTPSTKSMYDLRPWYGAPQSPGLEHHQRDYESDETLSQGWDSLMDTLQSPSMPISLDAYNWEPMSRDGLETEQVEASLENLTLTPADSKNGKGRYLLVLGANGRTGLEVVRQALERNYRVTAFVRDDRALVEDASLRKHQNLLIVRGSPTCQNDIDRCVDGQDVIINVIGARPMSGDTTISSHSQVVLNNSMKKHGVRRLIVVTSYGCLGLRNYLISTKRLFSRMFMTGILKDKVLQEDIIQRDSASIDWSIIRPVTLKDGELSERYWVSSDKLPKDNKIKILSRHDLAHYMLEVVNMPREYGTIRSIAGKPKPLKAKPYCPFERRRDAQEQAKLQKEMEKEQKEKELERERELSLAAVSSKASVYSP</sequence>
<comment type="caution">
    <text evidence="4">The sequence shown here is derived from an EMBL/GenBank/DDBJ whole genome shotgun (WGS) entry which is preliminary data.</text>
</comment>
<protein>
    <recommendedName>
        <fullName evidence="3">NAD(P)-binding domain-containing protein</fullName>
    </recommendedName>
</protein>
<feature type="compositionally biased region" description="Low complexity" evidence="2">
    <location>
        <begin position="621"/>
        <end position="634"/>
    </location>
</feature>
<feature type="region of interest" description="Disordered" evidence="2">
    <location>
        <begin position="213"/>
        <end position="269"/>
    </location>
</feature>
<comment type="similarity">
    <text evidence="1">Belongs to the avfA family.</text>
</comment>
<feature type="region of interest" description="Disordered" evidence="2">
    <location>
        <begin position="154"/>
        <end position="201"/>
    </location>
</feature>
<dbReference type="Gene3D" id="3.40.50.720">
    <property type="entry name" value="NAD(P)-binding Rossmann-like Domain"/>
    <property type="match status" value="1"/>
</dbReference>
<feature type="domain" description="NAD(P)-binding" evidence="3">
    <location>
        <begin position="366"/>
        <end position="565"/>
    </location>
</feature>
<feature type="region of interest" description="Disordered" evidence="2">
    <location>
        <begin position="589"/>
        <end position="634"/>
    </location>
</feature>
<feature type="compositionally biased region" description="Polar residues" evidence="2">
    <location>
        <begin position="257"/>
        <end position="269"/>
    </location>
</feature>
<feature type="compositionally biased region" description="Low complexity" evidence="2">
    <location>
        <begin position="181"/>
        <end position="201"/>
    </location>
</feature>
<evidence type="ECO:0000313" key="5">
    <source>
        <dbReference type="Proteomes" id="UP001194696"/>
    </source>
</evidence>
<feature type="compositionally biased region" description="Low complexity" evidence="2">
    <location>
        <begin position="239"/>
        <end position="251"/>
    </location>
</feature>
<dbReference type="EMBL" id="JAAAIM010000049">
    <property type="protein sequence ID" value="KAG0296760.1"/>
    <property type="molecule type" value="Genomic_DNA"/>
</dbReference>
<feature type="compositionally biased region" description="Polar residues" evidence="2">
    <location>
        <begin position="222"/>
        <end position="234"/>
    </location>
</feature>
<evidence type="ECO:0000259" key="3">
    <source>
        <dbReference type="Pfam" id="PF13460"/>
    </source>
</evidence>
<dbReference type="Proteomes" id="UP001194696">
    <property type="component" value="Unassembled WGS sequence"/>
</dbReference>
<feature type="region of interest" description="Disordered" evidence="2">
    <location>
        <begin position="59"/>
        <end position="142"/>
    </location>
</feature>
<dbReference type="Pfam" id="PF13460">
    <property type="entry name" value="NAD_binding_10"/>
    <property type="match status" value="1"/>
</dbReference>
<feature type="compositionally biased region" description="Basic and acidic residues" evidence="2">
    <location>
        <begin position="589"/>
        <end position="620"/>
    </location>
</feature>
<feature type="compositionally biased region" description="Low complexity" evidence="2">
    <location>
        <begin position="65"/>
        <end position="76"/>
    </location>
</feature>